<dbReference type="KEGG" id="cput:CONPUDRAFT_122228"/>
<gene>
    <name evidence="3" type="ORF">CONPUDRAFT_122228</name>
</gene>
<keyword evidence="4" id="KW-1185">Reference proteome</keyword>
<dbReference type="GeneID" id="19199675"/>
<dbReference type="Proteomes" id="UP000053558">
    <property type="component" value="Unassembled WGS sequence"/>
</dbReference>
<dbReference type="PANTHER" id="PTHR13246">
    <property type="entry name" value="ENDO BETA N-ACETYLGLUCOSAMINIDASE"/>
    <property type="match status" value="1"/>
</dbReference>
<organism evidence="3 4">
    <name type="scientific">Coniophora puteana (strain RWD-64-598)</name>
    <name type="common">Brown rot fungus</name>
    <dbReference type="NCBI Taxonomy" id="741705"/>
    <lineage>
        <taxon>Eukaryota</taxon>
        <taxon>Fungi</taxon>
        <taxon>Dikarya</taxon>
        <taxon>Basidiomycota</taxon>
        <taxon>Agaricomycotina</taxon>
        <taxon>Agaricomycetes</taxon>
        <taxon>Agaricomycetidae</taxon>
        <taxon>Boletales</taxon>
        <taxon>Coniophorineae</taxon>
        <taxon>Coniophoraceae</taxon>
        <taxon>Coniophora</taxon>
    </lineage>
</organism>
<name>A0A5M3MRP4_CONPW</name>
<evidence type="ECO:0000256" key="1">
    <source>
        <dbReference type="SAM" id="MobiDB-lite"/>
    </source>
</evidence>
<dbReference type="EMBL" id="JH711577">
    <property type="protein sequence ID" value="EIW81737.1"/>
    <property type="molecule type" value="Genomic_DNA"/>
</dbReference>
<dbReference type="GO" id="GO:0033925">
    <property type="term" value="F:mannosyl-glycoprotein endo-beta-N-acetylglucosaminidase activity"/>
    <property type="evidence" value="ECO:0007669"/>
    <property type="project" value="UniProtKB-EC"/>
</dbReference>
<keyword evidence="3" id="KW-0378">Hydrolase</keyword>
<dbReference type="InterPro" id="IPR005201">
    <property type="entry name" value="TIM_ENGase"/>
</dbReference>
<evidence type="ECO:0000313" key="4">
    <source>
        <dbReference type="Proteomes" id="UP000053558"/>
    </source>
</evidence>
<evidence type="ECO:0000259" key="2">
    <source>
        <dbReference type="Pfam" id="PF03644"/>
    </source>
</evidence>
<feature type="compositionally biased region" description="Basic and acidic residues" evidence="1">
    <location>
        <begin position="379"/>
        <end position="389"/>
    </location>
</feature>
<dbReference type="Gene3D" id="3.20.20.80">
    <property type="entry name" value="Glycosidases"/>
    <property type="match status" value="1"/>
</dbReference>
<dbReference type="RefSeq" id="XP_007767621.1">
    <property type="nucleotide sequence ID" value="XM_007769431.1"/>
</dbReference>
<protein>
    <submittedName>
        <fullName evidence="3">Glycoside hydrolase family 85 protein</fullName>
    </submittedName>
</protein>
<dbReference type="Gene3D" id="2.60.120.260">
    <property type="entry name" value="Galactose-binding domain-like"/>
    <property type="match status" value="1"/>
</dbReference>
<sequence length="834" mass="90590">MPLRGTGLTFTVCDANPYFSSLADLDAATATATLRLSSVPTYQPRQLKADGRQAGKLLVCHDYKGGYTETPSEQAYTFNFWQHCDTFVYFAHHRVTIPPSGWTTAAHRQGVKMLGTLIFEGPAEADVLRLIVGPPPSPPPPTGDLTTGPVNRPTTFPVSRHYATRLAELAAQRGFDGWLLNVECPLRGGPEQCRALTVWIGMLREEMSERVGGHAEVCWYDSVIVNGQLRWQDRLNAYNLPFFLASDSFFTNYTWPPTYPQLTAQYFLSIDPALLSSSPSASVNPPLLSKSLQSIHTGVDIWGRGSYGGGGFGAYKALTHIDPQGLGLSAALFGQAWTWESEQDKEGFNWDAWWAYERLLWLGPRGLGTGTTDAPGEGGGEREVPVPPHPERQAPFALELGGYRPVTAFFDRKLPPDPVARTFFTSFCPGVGKAWFVNGARVLDARPGEGVKAGWTDVHKQTSLGDLLWPVPQLSWEGEPREEALPGTKVALDFEDGWVGGNVLRLDVKARGTGAEDAFFRCVWVPVQALAFTPGKAYDMRVVFKIVVAATAEGEEGGVDLDLGLSVRSGAGSEGCDVEVGEVVQTSLSAGWEQQSVQVTVLKGSTSSTQTETVNIGLVIGFATEDPSKTCSFSLLLGQLTAYPSLLSPNASLAPPEQTTSILYVSYTPTYSPSYVSGEAYAPTPRGARAFAPGTLSWTLSTSLPPFTLPQNPILPDDPTPLWLLRPSPPAPEVEFAYFNIYALARFAHDGLKPEYPNPAPERATWVGTTGYDGRALGFVVDPRCLEGVSGMSMSGGDEAPRGVRFYVQGVTQRGEVIGWDWCAWVDWMLPRNG</sequence>
<dbReference type="GO" id="GO:0005829">
    <property type="term" value="C:cytosol"/>
    <property type="evidence" value="ECO:0007669"/>
    <property type="project" value="UniProtKB-SubCell"/>
</dbReference>
<proteinExistence type="predicted"/>
<dbReference type="InterPro" id="IPR032979">
    <property type="entry name" value="ENGase"/>
</dbReference>
<evidence type="ECO:0000313" key="3">
    <source>
        <dbReference type="EMBL" id="EIW81737.1"/>
    </source>
</evidence>
<accession>A0A5M3MRP4</accession>
<comment type="caution">
    <text evidence="3">The sequence shown here is derived from an EMBL/GenBank/DDBJ whole genome shotgun (WGS) entry which is preliminary data.</text>
</comment>
<feature type="region of interest" description="Disordered" evidence="1">
    <location>
        <begin position="367"/>
        <end position="389"/>
    </location>
</feature>
<reference evidence="4" key="1">
    <citation type="journal article" date="2012" name="Science">
        <title>The Paleozoic origin of enzymatic lignin decomposition reconstructed from 31 fungal genomes.</title>
        <authorList>
            <person name="Floudas D."/>
            <person name="Binder M."/>
            <person name="Riley R."/>
            <person name="Barry K."/>
            <person name="Blanchette R.A."/>
            <person name="Henrissat B."/>
            <person name="Martinez A.T."/>
            <person name="Otillar R."/>
            <person name="Spatafora J.W."/>
            <person name="Yadav J.S."/>
            <person name="Aerts A."/>
            <person name="Benoit I."/>
            <person name="Boyd A."/>
            <person name="Carlson A."/>
            <person name="Copeland A."/>
            <person name="Coutinho P.M."/>
            <person name="de Vries R.P."/>
            <person name="Ferreira P."/>
            <person name="Findley K."/>
            <person name="Foster B."/>
            <person name="Gaskell J."/>
            <person name="Glotzer D."/>
            <person name="Gorecki P."/>
            <person name="Heitman J."/>
            <person name="Hesse C."/>
            <person name="Hori C."/>
            <person name="Igarashi K."/>
            <person name="Jurgens J.A."/>
            <person name="Kallen N."/>
            <person name="Kersten P."/>
            <person name="Kohler A."/>
            <person name="Kuees U."/>
            <person name="Kumar T.K.A."/>
            <person name="Kuo A."/>
            <person name="LaButti K."/>
            <person name="Larrondo L.F."/>
            <person name="Lindquist E."/>
            <person name="Ling A."/>
            <person name="Lombard V."/>
            <person name="Lucas S."/>
            <person name="Lundell T."/>
            <person name="Martin R."/>
            <person name="McLaughlin D.J."/>
            <person name="Morgenstern I."/>
            <person name="Morin E."/>
            <person name="Murat C."/>
            <person name="Nagy L.G."/>
            <person name="Nolan M."/>
            <person name="Ohm R.A."/>
            <person name="Patyshakuliyeva A."/>
            <person name="Rokas A."/>
            <person name="Ruiz-Duenas F.J."/>
            <person name="Sabat G."/>
            <person name="Salamov A."/>
            <person name="Samejima M."/>
            <person name="Schmutz J."/>
            <person name="Slot J.C."/>
            <person name="St John F."/>
            <person name="Stenlid J."/>
            <person name="Sun H."/>
            <person name="Sun S."/>
            <person name="Syed K."/>
            <person name="Tsang A."/>
            <person name="Wiebenga A."/>
            <person name="Young D."/>
            <person name="Pisabarro A."/>
            <person name="Eastwood D.C."/>
            <person name="Martin F."/>
            <person name="Cullen D."/>
            <person name="Grigoriev I.V."/>
            <person name="Hibbett D.S."/>
        </authorList>
    </citation>
    <scope>NUCLEOTIDE SEQUENCE [LARGE SCALE GENOMIC DNA]</scope>
    <source>
        <strain evidence="4">RWD-64-598 SS2</strain>
    </source>
</reference>
<dbReference type="OMA" id="HAICTAT"/>
<dbReference type="AlphaFoldDB" id="A0A5M3MRP4"/>
<feature type="domain" description="Cytosolic endo-beta-N-acetylglucosaminidase TIM barrel" evidence="2">
    <location>
        <begin position="69"/>
        <end position="435"/>
    </location>
</feature>
<dbReference type="Pfam" id="PF03644">
    <property type="entry name" value="Glyco_hydro_85"/>
    <property type="match status" value="1"/>
</dbReference>
<dbReference type="OrthoDB" id="284473at2759"/>
<dbReference type="PANTHER" id="PTHR13246:SF1">
    <property type="entry name" value="CYTOSOLIC ENDO-BETA-N-ACETYLGLUCOSAMINIDASE"/>
    <property type="match status" value="1"/>
</dbReference>